<feature type="compositionally biased region" description="Polar residues" evidence="1">
    <location>
        <begin position="39"/>
        <end position="59"/>
    </location>
</feature>
<organism evidence="2 3">
    <name type="scientific">Pterulicium gracile</name>
    <dbReference type="NCBI Taxonomy" id="1884261"/>
    <lineage>
        <taxon>Eukaryota</taxon>
        <taxon>Fungi</taxon>
        <taxon>Dikarya</taxon>
        <taxon>Basidiomycota</taxon>
        <taxon>Agaricomycotina</taxon>
        <taxon>Agaricomycetes</taxon>
        <taxon>Agaricomycetidae</taxon>
        <taxon>Agaricales</taxon>
        <taxon>Pleurotineae</taxon>
        <taxon>Pterulaceae</taxon>
        <taxon>Pterulicium</taxon>
    </lineage>
</organism>
<proteinExistence type="predicted"/>
<feature type="compositionally biased region" description="Low complexity" evidence="1">
    <location>
        <begin position="60"/>
        <end position="72"/>
    </location>
</feature>
<gene>
    <name evidence="2" type="ORF">BDV98DRAFT_560533</name>
</gene>
<evidence type="ECO:0000256" key="1">
    <source>
        <dbReference type="SAM" id="MobiDB-lite"/>
    </source>
</evidence>
<feature type="region of interest" description="Disordered" evidence="1">
    <location>
        <begin position="31"/>
        <end position="72"/>
    </location>
</feature>
<evidence type="ECO:0000313" key="3">
    <source>
        <dbReference type="Proteomes" id="UP000305067"/>
    </source>
</evidence>
<evidence type="ECO:0000313" key="2">
    <source>
        <dbReference type="EMBL" id="TFL05723.1"/>
    </source>
</evidence>
<dbReference type="EMBL" id="ML178816">
    <property type="protein sequence ID" value="TFL05723.1"/>
    <property type="molecule type" value="Genomic_DNA"/>
</dbReference>
<dbReference type="AlphaFoldDB" id="A0A5C3QUM4"/>
<dbReference type="Proteomes" id="UP000305067">
    <property type="component" value="Unassembled WGS sequence"/>
</dbReference>
<keyword evidence="3" id="KW-1185">Reference proteome</keyword>
<accession>A0A5C3QUM4</accession>
<reference evidence="2 3" key="1">
    <citation type="journal article" date="2019" name="Nat. Ecol. Evol.">
        <title>Megaphylogeny resolves global patterns of mushroom evolution.</title>
        <authorList>
            <person name="Varga T."/>
            <person name="Krizsan K."/>
            <person name="Foldi C."/>
            <person name="Dima B."/>
            <person name="Sanchez-Garcia M."/>
            <person name="Sanchez-Ramirez S."/>
            <person name="Szollosi G.J."/>
            <person name="Szarkandi J.G."/>
            <person name="Papp V."/>
            <person name="Albert L."/>
            <person name="Andreopoulos W."/>
            <person name="Angelini C."/>
            <person name="Antonin V."/>
            <person name="Barry K.W."/>
            <person name="Bougher N.L."/>
            <person name="Buchanan P."/>
            <person name="Buyck B."/>
            <person name="Bense V."/>
            <person name="Catcheside P."/>
            <person name="Chovatia M."/>
            <person name="Cooper J."/>
            <person name="Damon W."/>
            <person name="Desjardin D."/>
            <person name="Finy P."/>
            <person name="Geml J."/>
            <person name="Haridas S."/>
            <person name="Hughes K."/>
            <person name="Justo A."/>
            <person name="Karasinski D."/>
            <person name="Kautmanova I."/>
            <person name="Kiss B."/>
            <person name="Kocsube S."/>
            <person name="Kotiranta H."/>
            <person name="LaButti K.M."/>
            <person name="Lechner B.E."/>
            <person name="Liimatainen K."/>
            <person name="Lipzen A."/>
            <person name="Lukacs Z."/>
            <person name="Mihaltcheva S."/>
            <person name="Morgado L.N."/>
            <person name="Niskanen T."/>
            <person name="Noordeloos M.E."/>
            <person name="Ohm R.A."/>
            <person name="Ortiz-Santana B."/>
            <person name="Ovrebo C."/>
            <person name="Racz N."/>
            <person name="Riley R."/>
            <person name="Savchenko A."/>
            <person name="Shiryaev A."/>
            <person name="Soop K."/>
            <person name="Spirin V."/>
            <person name="Szebenyi C."/>
            <person name="Tomsovsky M."/>
            <person name="Tulloss R.E."/>
            <person name="Uehling J."/>
            <person name="Grigoriev I.V."/>
            <person name="Vagvolgyi C."/>
            <person name="Papp T."/>
            <person name="Martin F.M."/>
            <person name="Miettinen O."/>
            <person name="Hibbett D.S."/>
            <person name="Nagy L.G."/>
        </authorList>
    </citation>
    <scope>NUCLEOTIDE SEQUENCE [LARGE SCALE GENOMIC DNA]</scope>
    <source>
        <strain evidence="2 3">CBS 309.79</strain>
    </source>
</reference>
<sequence>MVPRVATSAKVKPLSCLFLLTARELYTKGRSKRTALVRKQTQQPFDNGPLLNTQKLQKPSSAAASTSTSNST</sequence>
<name>A0A5C3QUM4_9AGAR</name>
<protein>
    <submittedName>
        <fullName evidence="2">Uncharacterized protein</fullName>
    </submittedName>
</protein>